<proteinExistence type="predicted"/>
<name>A0A3B6VSN0_BRAPL</name>
<evidence type="ECO:0000313" key="2">
    <source>
        <dbReference type="Proteomes" id="UP000010793"/>
    </source>
</evidence>
<reference evidence="1 2" key="1">
    <citation type="journal article" date="2013" name="Genome Announc.">
        <title>Complete Genome Sequence of the Porcine Strain Brachyspira pilosicoli P43/6/78(T.).</title>
        <authorList>
            <person name="Lin C."/>
            <person name="den Bakker H.C."/>
            <person name="Suzuki H."/>
            <person name="Lefebure T."/>
            <person name="Ponnala L."/>
            <person name="Sun Q."/>
            <person name="Stanhope M.J."/>
            <person name="Wiedmann M."/>
            <person name="Duhamel G.E."/>
        </authorList>
    </citation>
    <scope>NUCLEOTIDE SEQUENCE [LARGE SCALE GENOMIC DNA]</scope>
    <source>
        <strain evidence="1 2">P43/6/78</strain>
    </source>
</reference>
<dbReference type="KEGG" id="bpip:BPP43_06005"/>
<evidence type="ECO:0000313" key="1">
    <source>
        <dbReference type="EMBL" id="AGA66445.1"/>
    </source>
</evidence>
<dbReference type="GO" id="GO:0016757">
    <property type="term" value="F:glycosyltransferase activity"/>
    <property type="evidence" value="ECO:0007669"/>
    <property type="project" value="InterPro"/>
</dbReference>
<keyword evidence="2" id="KW-1185">Reference proteome</keyword>
<gene>
    <name evidence="1" type="ORF">BPP43_06005</name>
</gene>
<accession>A0A3B6VSN0</accession>
<dbReference type="SUPFAM" id="SSF53448">
    <property type="entry name" value="Nucleotide-diphospho-sugar transferases"/>
    <property type="match status" value="1"/>
</dbReference>
<protein>
    <submittedName>
        <fullName evidence="1">Family 8 glycosyltransferase</fullName>
    </submittedName>
</protein>
<dbReference type="InterPro" id="IPR002495">
    <property type="entry name" value="Glyco_trans_8"/>
</dbReference>
<dbReference type="GeneID" id="56440393"/>
<organism evidence="1 2">
    <name type="scientific">Brachyspira pilosicoli P43/6/78</name>
    <dbReference type="NCBI Taxonomy" id="1042417"/>
    <lineage>
        <taxon>Bacteria</taxon>
        <taxon>Pseudomonadati</taxon>
        <taxon>Spirochaetota</taxon>
        <taxon>Spirochaetia</taxon>
        <taxon>Brachyspirales</taxon>
        <taxon>Brachyspiraceae</taxon>
        <taxon>Brachyspira</taxon>
    </lineage>
</organism>
<dbReference type="InterPro" id="IPR029044">
    <property type="entry name" value="Nucleotide-diphossugar_trans"/>
</dbReference>
<dbReference type="AlphaFoldDB" id="A0A3B6VSN0"/>
<dbReference type="Proteomes" id="UP000010793">
    <property type="component" value="Chromosome"/>
</dbReference>
<dbReference type="RefSeq" id="WP_013244763.1">
    <property type="nucleotide sequence ID" value="NC_019908.1"/>
</dbReference>
<keyword evidence="1" id="KW-0808">Transferase</keyword>
<dbReference type="Pfam" id="PF01501">
    <property type="entry name" value="Glyco_transf_8"/>
    <property type="match status" value="1"/>
</dbReference>
<dbReference type="EMBL" id="CP002873">
    <property type="protein sequence ID" value="AGA66445.1"/>
    <property type="molecule type" value="Genomic_DNA"/>
</dbReference>
<dbReference type="Gene3D" id="3.90.550.10">
    <property type="entry name" value="Spore Coat Polysaccharide Biosynthesis Protein SpsA, Chain A"/>
    <property type="match status" value="1"/>
</dbReference>
<sequence length="300" mass="35990">MKKLGILLCSTANQIFAVGNVLIGLKKHFSLPEDEYDVILYIDKDMPKRNEKALKKIYKNIIINNFNKIFSNEYSQSNAIRYFTIMAHARYEAFDLLNEYDKVLYLDTDVIIQKDIIEILDMNEHDMYAAFEKIPIRMNLENKNFITISDKELKYNIEKIVFNSGVLLFNKKMIKNKNGIKEWCYNKSDEWKAADQIILNLMVQEFNVDIADFTDKYNRYVLDNLEDAIIIHSYTWNLKFWDGIYNKDWEENNKVWISFGGLKYKQKFKKKIINSIVWWIPNKSLRDKVRSYFYQKNYIR</sequence>